<dbReference type="EMBL" id="JACDQQ010000261">
    <property type="protein sequence ID" value="MBA0083855.1"/>
    <property type="molecule type" value="Genomic_DNA"/>
</dbReference>
<evidence type="ECO:0000259" key="2">
    <source>
        <dbReference type="PROSITE" id="PS51902"/>
    </source>
</evidence>
<dbReference type="InterPro" id="IPR010603">
    <property type="entry name" value="Znf_CppX_C4"/>
</dbReference>
<dbReference type="Gene3D" id="6.20.220.10">
    <property type="entry name" value="ClpX chaperone, C4-type zinc finger domain"/>
    <property type="match status" value="1"/>
</dbReference>
<dbReference type="GO" id="GO:0006457">
    <property type="term" value="P:protein folding"/>
    <property type="evidence" value="ECO:0007669"/>
    <property type="project" value="UniProtKB-UniRule"/>
</dbReference>
<dbReference type="GO" id="GO:0008270">
    <property type="term" value="F:zinc ion binding"/>
    <property type="evidence" value="ECO:0007669"/>
    <property type="project" value="InterPro"/>
</dbReference>
<dbReference type="GO" id="GO:0051082">
    <property type="term" value="F:unfolded protein binding"/>
    <property type="evidence" value="ECO:0007669"/>
    <property type="project" value="UniProtKB-UniRule"/>
</dbReference>
<comment type="caution">
    <text evidence="3">The sequence shown here is derived from an EMBL/GenBank/DDBJ whole genome shotgun (WGS) entry which is preliminary data.</text>
</comment>
<evidence type="ECO:0000313" key="3">
    <source>
        <dbReference type="EMBL" id="MBA0083855.1"/>
    </source>
</evidence>
<protein>
    <recommendedName>
        <fullName evidence="2">ClpX-type ZB domain-containing protein</fullName>
    </recommendedName>
</protein>
<organism evidence="3 4">
    <name type="scientific">Candidatus Acidiferrum panamense</name>
    <dbReference type="NCBI Taxonomy" id="2741543"/>
    <lineage>
        <taxon>Bacteria</taxon>
        <taxon>Pseudomonadati</taxon>
        <taxon>Acidobacteriota</taxon>
        <taxon>Terriglobia</taxon>
        <taxon>Candidatus Acidiferrales</taxon>
        <taxon>Candidatus Acidiferrum</taxon>
    </lineage>
</organism>
<reference evidence="3" key="1">
    <citation type="submission" date="2020-06" db="EMBL/GenBank/DDBJ databases">
        <title>Legume-microbial interactions unlock mineral nutrients during tropical forest succession.</title>
        <authorList>
            <person name="Epihov D.Z."/>
        </authorList>
    </citation>
    <scope>NUCLEOTIDE SEQUENCE [LARGE SCALE GENOMIC DNA]</scope>
    <source>
        <strain evidence="3">Pan2503</strain>
    </source>
</reference>
<comment type="caution">
    <text evidence="1">Lacks conserved residue(s) required for the propagation of feature annotation.</text>
</comment>
<sequence>MKRTGSDDALRCSFCHKSQDVVGKLISSPSDY</sequence>
<feature type="domain" description="ClpX-type ZB" evidence="2">
    <location>
        <begin position="1"/>
        <end position="32"/>
    </location>
</feature>
<name>A0A7V8NM45_9BACT</name>
<dbReference type="InterPro" id="IPR059188">
    <property type="entry name" value="Znf_CLPX-like"/>
</dbReference>
<dbReference type="Proteomes" id="UP000567293">
    <property type="component" value="Unassembled WGS sequence"/>
</dbReference>
<gene>
    <name evidence="3" type="ORF">HRJ53_02565</name>
</gene>
<dbReference type="Pfam" id="PF06689">
    <property type="entry name" value="zf-C4_ClpX"/>
    <property type="match status" value="1"/>
</dbReference>
<evidence type="ECO:0000313" key="4">
    <source>
        <dbReference type="Proteomes" id="UP000567293"/>
    </source>
</evidence>
<accession>A0A7V8NM45</accession>
<evidence type="ECO:0000256" key="1">
    <source>
        <dbReference type="PROSITE-ProRule" id="PRU01250"/>
    </source>
</evidence>
<comment type="similarity">
    <text evidence="1">Belongs to the ClpX chaperone family.</text>
</comment>
<proteinExistence type="inferred from homology"/>
<dbReference type="AlphaFoldDB" id="A0A7V8NM45"/>
<keyword evidence="1" id="KW-0143">Chaperone</keyword>
<dbReference type="GO" id="GO:0046983">
    <property type="term" value="F:protein dimerization activity"/>
    <property type="evidence" value="ECO:0007669"/>
    <property type="project" value="InterPro"/>
</dbReference>
<feature type="non-terminal residue" evidence="3">
    <location>
        <position position="32"/>
    </location>
</feature>
<dbReference type="InterPro" id="IPR038366">
    <property type="entry name" value="Znf_CppX_C4_sf"/>
</dbReference>
<keyword evidence="4" id="KW-1185">Reference proteome</keyword>
<dbReference type="PROSITE" id="PS51902">
    <property type="entry name" value="CLPX_ZB"/>
    <property type="match status" value="1"/>
</dbReference>